<feature type="compositionally biased region" description="Basic and acidic residues" evidence="13">
    <location>
        <begin position="434"/>
        <end position="462"/>
    </location>
</feature>
<evidence type="ECO:0000256" key="7">
    <source>
        <dbReference type="ARBA" id="ARBA00022801"/>
    </source>
</evidence>
<feature type="region of interest" description="Disordered" evidence="13">
    <location>
        <begin position="433"/>
        <end position="541"/>
    </location>
</feature>
<dbReference type="PROSITE" id="PS52035">
    <property type="entry name" value="PEPTIDASE_M14"/>
    <property type="match status" value="1"/>
</dbReference>
<keyword evidence="9" id="KW-0482">Metalloprotease</keyword>
<dbReference type="GO" id="GO:0005737">
    <property type="term" value="C:cytoplasm"/>
    <property type="evidence" value="ECO:0007669"/>
    <property type="project" value="UniProtKB-SubCell"/>
</dbReference>
<feature type="compositionally biased region" description="Low complexity" evidence="13">
    <location>
        <begin position="731"/>
        <end position="740"/>
    </location>
</feature>
<dbReference type="Gene3D" id="3.40.630.10">
    <property type="entry name" value="Zn peptidases"/>
    <property type="match status" value="1"/>
</dbReference>
<evidence type="ECO:0000256" key="10">
    <source>
        <dbReference type="ARBA" id="ARBA00024524"/>
    </source>
</evidence>
<feature type="compositionally biased region" description="Basic and acidic residues" evidence="13">
    <location>
        <begin position="482"/>
        <end position="491"/>
    </location>
</feature>
<dbReference type="GO" id="GO:0006508">
    <property type="term" value="P:proteolysis"/>
    <property type="evidence" value="ECO:0007669"/>
    <property type="project" value="UniProtKB-KW"/>
</dbReference>
<dbReference type="InterPro" id="IPR034286">
    <property type="entry name" value="M14_AGBL5-like"/>
</dbReference>
<feature type="compositionally biased region" description="Acidic residues" evidence="13">
    <location>
        <begin position="500"/>
        <end position="517"/>
    </location>
</feature>
<keyword evidence="4" id="KW-0963">Cytoplasm</keyword>
<feature type="region of interest" description="Disordered" evidence="13">
    <location>
        <begin position="849"/>
        <end position="869"/>
    </location>
</feature>
<dbReference type="SUPFAM" id="SSF53187">
    <property type="entry name" value="Zn-dependent exopeptidases"/>
    <property type="match status" value="1"/>
</dbReference>
<gene>
    <name evidence="15" type="ORF">PBIL07802_LOCUS18427</name>
</gene>
<keyword evidence="6" id="KW-0479">Metal-binding</keyword>
<evidence type="ECO:0000256" key="11">
    <source>
        <dbReference type="ARBA" id="ARBA00026108"/>
    </source>
</evidence>
<dbReference type="AlphaFoldDB" id="A0A7S3GAH4"/>
<evidence type="ECO:0000256" key="13">
    <source>
        <dbReference type="SAM" id="MobiDB-lite"/>
    </source>
</evidence>
<evidence type="ECO:0000313" key="15">
    <source>
        <dbReference type="EMBL" id="CAE0256172.1"/>
    </source>
</evidence>
<comment type="subcellular location">
    <subcellularLocation>
        <location evidence="2">Cytoplasm</location>
    </subcellularLocation>
</comment>
<dbReference type="EC" id="3.4.17.24" evidence="11"/>
<evidence type="ECO:0000256" key="2">
    <source>
        <dbReference type="ARBA" id="ARBA00004496"/>
    </source>
</evidence>
<evidence type="ECO:0000256" key="4">
    <source>
        <dbReference type="ARBA" id="ARBA00022490"/>
    </source>
</evidence>
<keyword evidence="8" id="KW-0862">Zinc</keyword>
<organism evidence="15">
    <name type="scientific">Palpitomonas bilix</name>
    <dbReference type="NCBI Taxonomy" id="652834"/>
    <lineage>
        <taxon>Eukaryota</taxon>
        <taxon>Eukaryota incertae sedis</taxon>
    </lineage>
</organism>
<name>A0A7S3GAH4_9EUKA</name>
<sequence>MKTVLDGYEISSDFDSGNLDQIALIGKEDRYGAPCLSFEAKVLPDAFEDYGETAYRSWFYFSFRRLKGSLPGGLALQFTITNINPQGTLFSHDMRPSYRAPPLVPDWRRLPTSSSYEKVEDAVKEGKVTFRFRTEKGQEKLYFAFCFPFSYSDTQRMLKKLERKFSGQKGIEKGVYFERELLTNSLDGRRVDLLTISSPKGLTELNEPAVDGCPHLATSSGGRAKTVDGKRLFFVSARVHPGETPGTHMFNGFLRFILSQDPRARKLRDIFVFKMVPLVNPDGVARGHYRGDSRGVNLNRYYDNPSRDLHPTIFATKKYVVSLHHRGLLSYYIDLHAHASKRGCFAYGNSLDLEQQIDNMTWAKLCSLHCSSFDFDACNFSEGNMKMKDRSGLSKEGSGRVGIYHATSLVHVYTIEVNYNTGKVVNEVVMAEGEAERKRREEKERDRERRDHRRVEKERERLGGTLQLRGYGEEGGEEGEGVGERQGEEKNRKGRHGHTDEDEYEEEEEEENDDDDGSNPFSYFPSHPHATSSSVLASTSPPFTSTSPYIDPLRFPPFNPPKYDIAVFEDCGRAMAEATLDMEGVNPLPRLPFTEYGGLEGVRRAILAKLRTMTAYKGQQLSSEAKENLFGGGGGSETGGRGVGRKLVSKGEAALSRLGQRMEALKLQENERARRLEEQENRRRERLERMQIAKEEKAREKAQRTVLRLERVKERKQQMRQEEEKEKGMNSSRPSSRASSTPFYRQSVAEGGERGEGGGYGRSSFSLRGGEGEEQGGRGNSREGKRAVSAPKKKLKRAVSAKGKPVHSPRRPPSASLQSRMEVKGEKKRVGQSSAELNIRMHDVLKMAEAPPRSPSASPRVKAAVLRRR</sequence>
<dbReference type="GO" id="GO:0008270">
    <property type="term" value="F:zinc ion binding"/>
    <property type="evidence" value="ECO:0007669"/>
    <property type="project" value="InterPro"/>
</dbReference>
<feature type="domain" description="Peptidase M14" evidence="14">
    <location>
        <begin position="147"/>
        <end position="436"/>
    </location>
</feature>
<evidence type="ECO:0000256" key="1">
    <source>
        <dbReference type="ARBA" id="ARBA00001947"/>
    </source>
</evidence>
<keyword evidence="7" id="KW-0378">Hydrolase</keyword>
<keyword evidence="5" id="KW-0645">Protease</keyword>
<comment type="catalytic activity">
    <reaction evidence="10">
        <text>C-terminal L-alpha-aminoacyl-L-glutamyl-L-glutamyl-[tubulin] + H2O = C-terminal L-alpha-aminoacyl-L-glutamyl-[tubulin] + L-glutamate</text>
        <dbReference type="Rhea" id="RHEA:63792"/>
        <dbReference type="Rhea" id="RHEA-COMP:16435"/>
        <dbReference type="Rhea" id="RHEA-COMP:16436"/>
        <dbReference type="ChEBI" id="CHEBI:15377"/>
        <dbReference type="ChEBI" id="CHEBI:29985"/>
        <dbReference type="ChEBI" id="CHEBI:149555"/>
        <dbReference type="ChEBI" id="CHEBI:149556"/>
        <dbReference type="EC" id="3.4.17.24"/>
    </reaction>
    <physiologicalReaction direction="left-to-right" evidence="10">
        <dbReference type="Rhea" id="RHEA:63793"/>
    </physiologicalReaction>
</comment>
<dbReference type="PANTHER" id="PTHR12756:SF12">
    <property type="entry name" value="CYTOSOLIC CARBOXYPEPTIDASE-LIKE PROTEIN 5"/>
    <property type="match status" value="1"/>
</dbReference>
<dbReference type="CDD" id="cd06236">
    <property type="entry name" value="M14_AGBL5_like"/>
    <property type="match status" value="1"/>
</dbReference>
<feature type="compositionally biased region" description="Basic residues" evidence="13">
    <location>
        <begin position="791"/>
        <end position="810"/>
    </location>
</feature>
<accession>A0A7S3GAH4</accession>
<evidence type="ECO:0000256" key="3">
    <source>
        <dbReference type="ARBA" id="ARBA00005988"/>
    </source>
</evidence>
<evidence type="ECO:0000256" key="5">
    <source>
        <dbReference type="ARBA" id="ARBA00022670"/>
    </source>
</evidence>
<evidence type="ECO:0000256" key="12">
    <source>
        <dbReference type="PROSITE-ProRule" id="PRU01379"/>
    </source>
</evidence>
<feature type="active site" description="Proton donor/acceptor" evidence="12">
    <location>
        <position position="416"/>
    </location>
</feature>
<dbReference type="GO" id="GO:0004181">
    <property type="term" value="F:metallocarboxypeptidase activity"/>
    <property type="evidence" value="ECO:0007669"/>
    <property type="project" value="InterPro"/>
</dbReference>
<proteinExistence type="inferred from homology"/>
<dbReference type="Gene3D" id="2.60.40.3120">
    <property type="match status" value="1"/>
</dbReference>
<reference evidence="15" key="1">
    <citation type="submission" date="2021-01" db="EMBL/GenBank/DDBJ databases">
        <authorList>
            <person name="Corre E."/>
            <person name="Pelletier E."/>
            <person name="Niang G."/>
            <person name="Scheremetjew M."/>
            <person name="Finn R."/>
            <person name="Kale V."/>
            <person name="Holt S."/>
            <person name="Cochrane G."/>
            <person name="Meng A."/>
            <person name="Brown T."/>
            <person name="Cohen L."/>
        </authorList>
    </citation>
    <scope>NUCLEOTIDE SEQUENCE</scope>
    <source>
        <strain evidence="15">NIES-2562</strain>
    </source>
</reference>
<feature type="compositionally biased region" description="Basic and acidic residues" evidence="13">
    <location>
        <begin position="694"/>
        <end position="728"/>
    </location>
</feature>
<feature type="region of interest" description="Disordered" evidence="13">
    <location>
        <begin position="694"/>
        <end position="834"/>
    </location>
</feature>
<dbReference type="EMBL" id="HBIB01028296">
    <property type="protein sequence ID" value="CAE0256172.1"/>
    <property type="molecule type" value="Transcribed_RNA"/>
</dbReference>
<comment type="cofactor">
    <cofactor evidence="1">
        <name>Zn(2+)</name>
        <dbReference type="ChEBI" id="CHEBI:29105"/>
    </cofactor>
</comment>
<dbReference type="Pfam" id="PF00246">
    <property type="entry name" value="Peptidase_M14"/>
    <property type="match status" value="1"/>
</dbReference>
<protein>
    <recommendedName>
        <fullName evidence="11">tubulin-glutamate carboxypeptidase</fullName>
        <ecNumber evidence="11">3.4.17.24</ecNumber>
    </recommendedName>
</protein>
<evidence type="ECO:0000256" key="6">
    <source>
        <dbReference type="ARBA" id="ARBA00022723"/>
    </source>
</evidence>
<comment type="similarity">
    <text evidence="3 12">Belongs to the peptidase M14 family.</text>
</comment>
<evidence type="ECO:0000256" key="9">
    <source>
        <dbReference type="ARBA" id="ARBA00023049"/>
    </source>
</evidence>
<evidence type="ECO:0000256" key="8">
    <source>
        <dbReference type="ARBA" id="ARBA00022833"/>
    </source>
</evidence>
<evidence type="ECO:0000259" key="14">
    <source>
        <dbReference type="PROSITE" id="PS52035"/>
    </source>
</evidence>
<dbReference type="PANTHER" id="PTHR12756">
    <property type="entry name" value="CYTOSOLIC CARBOXYPEPTIDASE"/>
    <property type="match status" value="1"/>
</dbReference>
<dbReference type="InterPro" id="IPR050821">
    <property type="entry name" value="Cytosolic_carboxypeptidase"/>
</dbReference>
<dbReference type="InterPro" id="IPR000834">
    <property type="entry name" value="Peptidase_M14"/>
</dbReference>
<feature type="compositionally biased region" description="Low complexity" evidence="13">
    <location>
        <begin position="855"/>
        <end position="869"/>
    </location>
</feature>